<comment type="caution">
    <text evidence="3">The sequence shown here is derived from an EMBL/GenBank/DDBJ whole genome shotgun (WGS) entry which is preliminary data.</text>
</comment>
<evidence type="ECO:0000313" key="4">
    <source>
        <dbReference type="Proteomes" id="UP000807850"/>
    </source>
</evidence>
<dbReference type="InterPro" id="IPR050245">
    <property type="entry name" value="PrsA_foldase"/>
</dbReference>
<dbReference type="GO" id="GO:0003755">
    <property type="term" value="F:peptidyl-prolyl cis-trans isomerase activity"/>
    <property type="evidence" value="ECO:0007669"/>
    <property type="project" value="UniProtKB-KW"/>
</dbReference>
<accession>A0A9D6QM33</accession>
<proteinExistence type="predicted"/>
<keyword evidence="1" id="KW-0697">Rotamase</keyword>
<dbReference type="AlphaFoldDB" id="A0A9D6QM33"/>
<organism evidence="3 4">
    <name type="scientific">Eiseniibacteriota bacterium</name>
    <dbReference type="NCBI Taxonomy" id="2212470"/>
    <lineage>
        <taxon>Bacteria</taxon>
        <taxon>Candidatus Eiseniibacteriota</taxon>
    </lineage>
</organism>
<keyword evidence="1 3" id="KW-0413">Isomerase</keyword>
<gene>
    <name evidence="3" type="ORF">HY076_03570</name>
</gene>
<evidence type="ECO:0000313" key="3">
    <source>
        <dbReference type="EMBL" id="MBI3539333.1"/>
    </source>
</evidence>
<evidence type="ECO:0000259" key="2">
    <source>
        <dbReference type="PROSITE" id="PS50198"/>
    </source>
</evidence>
<dbReference type="Proteomes" id="UP000807850">
    <property type="component" value="Unassembled WGS sequence"/>
</dbReference>
<dbReference type="InterPro" id="IPR000297">
    <property type="entry name" value="PPIase_PpiC"/>
</dbReference>
<reference evidence="3" key="1">
    <citation type="submission" date="2020-07" db="EMBL/GenBank/DDBJ databases">
        <title>Huge and variable diversity of episymbiotic CPR bacteria and DPANN archaea in groundwater ecosystems.</title>
        <authorList>
            <person name="He C.Y."/>
            <person name="Keren R."/>
            <person name="Whittaker M."/>
            <person name="Farag I.F."/>
            <person name="Doudna J."/>
            <person name="Cate J.H.D."/>
            <person name="Banfield J.F."/>
        </authorList>
    </citation>
    <scope>NUCLEOTIDE SEQUENCE</scope>
    <source>
        <strain evidence="3">NC_groundwater_928_Pr1_S-0.2um_72_17</strain>
    </source>
</reference>
<dbReference type="SUPFAM" id="SSF54534">
    <property type="entry name" value="FKBP-like"/>
    <property type="match status" value="1"/>
</dbReference>
<name>A0A9D6QM33_UNCEI</name>
<feature type="domain" description="PpiC" evidence="2">
    <location>
        <begin position="150"/>
        <end position="243"/>
    </location>
</feature>
<evidence type="ECO:0000256" key="1">
    <source>
        <dbReference type="PROSITE-ProRule" id="PRU00278"/>
    </source>
</evidence>
<dbReference type="Pfam" id="PF13145">
    <property type="entry name" value="Rotamase_2"/>
    <property type="match status" value="2"/>
</dbReference>
<dbReference type="PROSITE" id="PS50198">
    <property type="entry name" value="PPIC_PPIASE_2"/>
    <property type="match status" value="1"/>
</dbReference>
<dbReference type="InterPro" id="IPR046357">
    <property type="entry name" value="PPIase_dom_sf"/>
</dbReference>
<dbReference type="Gene3D" id="3.10.50.40">
    <property type="match status" value="1"/>
</dbReference>
<protein>
    <submittedName>
        <fullName evidence="3">Peptidyl-prolyl cis-trans isomerase</fullName>
    </submittedName>
</protein>
<dbReference type="InterPro" id="IPR027304">
    <property type="entry name" value="Trigger_fact/SurA_dom_sf"/>
</dbReference>
<dbReference type="EMBL" id="JACQAY010000106">
    <property type="protein sequence ID" value="MBI3539333.1"/>
    <property type="molecule type" value="Genomic_DNA"/>
</dbReference>
<dbReference type="PANTHER" id="PTHR47245:SF2">
    <property type="entry name" value="PEPTIDYL-PROLYL CIS-TRANS ISOMERASE HP_0175-RELATED"/>
    <property type="match status" value="1"/>
</dbReference>
<dbReference type="SUPFAM" id="SSF109998">
    <property type="entry name" value="Triger factor/SurA peptide-binding domain-like"/>
    <property type="match status" value="1"/>
</dbReference>
<sequence>MKGGPVPRCRVADGAGDVARARRPGGPARALARAALLLAAWALAGCSNRADVLAVVGTRPITMAEFNDVARVSLRQYPGSPDSARARLLADMVQRRLLVEGAIAEHLDGTPAFIAFRGTLERQLLREALFQRLAGGPFGVSEAEARTLYERRRTATHLRLIFTYTEEVAKHAAMDIARGLDFATVANRYNPSGMVPAGGDVGLVQAGALMPPLDEIVRTGPLDTLIGPIGVRGQGWFVLRLDARKPATDAPYEQERAQLMEALRQRKQRVTALRLIENLRELYQVQVVPGAPQAMVSQFRTGGSVASVAPLGPARDQVLATYLGGRYTLGEAYDDLASESAGRPNLDATPVVERWIEAQAVNQAAVAEATTRRLQDEPELKQRMRDRLDNFLLDAYYTRQVMQRIAVGPADVAMAYDHYKSGFLQLTKARVQSVTLKDSAAAAELAAHAGQAPSLREAAAAAGAGAHVREESLTFPNATDWGAFAAKLATMHAGEIAGPYATPAGWRIVQLIESTVAAPPLESLSPGAVQQLQNVATEIKRESRLAALTDSLRHAVRPVFLYADRLRRVPWPPAPATPGS</sequence>
<dbReference type="PANTHER" id="PTHR47245">
    <property type="entry name" value="PEPTIDYLPROLYL ISOMERASE"/>
    <property type="match status" value="1"/>
</dbReference>